<evidence type="ECO:0000313" key="2">
    <source>
        <dbReference type="Proteomes" id="UP001163846"/>
    </source>
</evidence>
<reference evidence="1" key="1">
    <citation type="submission" date="2022-08" db="EMBL/GenBank/DDBJ databases">
        <authorList>
            <consortium name="DOE Joint Genome Institute"/>
            <person name="Min B."/>
            <person name="Riley R."/>
            <person name="Sierra-Patev S."/>
            <person name="Naranjo-Ortiz M."/>
            <person name="Looney B."/>
            <person name="Konkel Z."/>
            <person name="Slot J.C."/>
            <person name="Sakamoto Y."/>
            <person name="Steenwyk J.L."/>
            <person name="Rokas A."/>
            <person name="Carro J."/>
            <person name="Camarero S."/>
            <person name="Ferreira P."/>
            <person name="Molpeceres G."/>
            <person name="Ruiz-Duenas F.J."/>
            <person name="Serrano A."/>
            <person name="Henrissat B."/>
            <person name="Drula E."/>
            <person name="Hughes K.W."/>
            <person name="Mata J.L."/>
            <person name="Ishikawa N.K."/>
            <person name="Vargas-Isla R."/>
            <person name="Ushijima S."/>
            <person name="Smith C.A."/>
            <person name="Ahrendt S."/>
            <person name="Andreopoulos W."/>
            <person name="He G."/>
            <person name="Labutti K."/>
            <person name="Lipzen A."/>
            <person name="Ng V."/>
            <person name="Sandor L."/>
            <person name="Barry K."/>
            <person name="Martinez A.T."/>
            <person name="Xiao Y."/>
            <person name="Gibbons J.G."/>
            <person name="Terashima K."/>
            <person name="Hibbett D.S."/>
            <person name="Grigoriev I.V."/>
        </authorList>
    </citation>
    <scope>NUCLEOTIDE SEQUENCE</scope>
    <source>
        <strain evidence="1">TFB9207</strain>
    </source>
</reference>
<gene>
    <name evidence="1" type="ORF">F5878DRAFT_520128</name>
</gene>
<accession>A0AA38NZ26</accession>
<name>A0AA38NZ26_9AGAR</name>
<dbReference type="Proteomes" id="UP001163846">
    <property type="component" value="Unassembled WGS sequence"/>
</dbReference>
<keyword evidence="2" id="KW-1185">Reference proteome</keyword>
<feature type="non-terminal residue" evidence="1">
    <location>
        <position position="121"/>
    </location>
</feature>
<comment type="caution">
    <text evidence="1">The sequence shown here is derived from an EMBL/GenBank/DDBJ whole genome shotgun (WGS) entry which is preliminary data.</text>
</comment>
<feature type="non-terminal residue" evidence="1">
    <location>
        <position position="1"/>
    </location>
</feature>
<organism evidence="1 2">
    <name type="scientific">Lentinula raphanica</name>
    <dbReference type="NCBI Taxonomy" id="153919"/>
    <lineage>
        <taxon>Eukaryota</taxon>
        <taxon>Fungi</taxon>
        <taxon>Dikarya</taxon>
        <taxon>Basidiomycota</taxon>
        <taxon>Agaricomycotina</taxon>
        <taxon>Agaricomycetes</taxon>
        <taxon>Agaricomycetidae</taxon>
        <taxon>Agaricales</taxon>
        <taxon>Marasmiineae</taxon>
        <taxon>Omphalotaceae</taxon>
        <taxon>Lentinula</taxon>
    </lineage>
</organism>
<dbReference type="EMBL" id="MU806773">
    <property type="protein sequence ID" value="KAJ3833098.1"/>
    <property type="molecule type" value="Genomic_DNA"/>
</dbReference>
<evidence type="ECO:0000313" key="1">
    <source>
        <dbReference type="EMBL" id="KAJ3833098.1"/>
    </source>
</evidence>
<sequence length="121" mass="13641">LTPHGNYYSIPKATGAGNSFICFYPNGDEQTEWVAGQIQYIFKQDNKVRFTLRCSVPHVIIGDKPDPFKLFWDRGFEAKMVTSAFSGDLEVVDYDWVVAHTARWELESFGIAVCLNLAVSS</sequence>
<protein>
    <submittedName>
        <fullName evidence="1">Uncharacterized protein</fullName>
    </submittedName>
</protein>
<dbReference type="AlphaFoldDB" id="A0AA38NZ26"/>
<proteinExistence type="predicted"/>